<evidence type="ECO:0000256" key="3">
    <source>
        <dbReference type="ARBA" id="ARBA00023274"/>
    </source>
</evidence>
<name>U3TRT8_LEUCU</name>
<dbReference type="GeneID" id="17427162"/>
<accession>U3TRT8</accession>
<dbReference type="SUPFAM" id="SSF47973">
    <property type="entry name" value="Ribosomal protein S7"/>
    <property type="match status" value="1"/>
</dbReference>
<comment type="similarity">
    <text evidence="1">Belongs to the universal ribosomal protein uS7 family.</text>
</comment>
<geneLocation type="apicoplast" evidence="5"/>
<dbReference type="InterPro" id="IPR036823">
    <property type="entry name" value="Ribosomal_uS7_dom_sf"/>
</dbReference>
<evidence type="ECO:0000256" key="1">
    <source>
        <dbReference type="ARBA" id="ARBA00007151"/>
    </source>
</evidence>
<keyword evidence="2 5" id="KW-0689">Ribosomal protein</keyword>
<dbReference type="InterPro" id="IPR023798">
    <property type="entry name" value="Ribosomal_uS7_dom"/>
</dbReference>
<dbReference type="GO" id="GO:1990904">
    <property type="term" value="C:ribonucleoprotein complex"/>
    <property type="evidence" value="ECO:0007669"/>
    <property type="project" value="UniProtKB-KW"/>
</dbReference>
<evidence type="ECO:0000259" key="4">
    <source>
        <dbReference type="Pfam" id="PF00177"/>
    </source>
</evidence>
<dbReference type="GO" id="GO:0006412">
    <property type="term" value="P:translation"/>
    <property type="evidence" value="ECO:0007669"/>
    <property type="project" value="InterPro"/>
</dbReference>
<keyword evidence="5" id="KW-0933">Apicoplast</keyword>
<feature type="domain" description="Small ribosomal subunit protein uS7" evidence="4">
    <location>
        <begin position="6"/>
        <end position="130"/>
    </location>
</feature>
<evidence type="ECO:0000313" key="5">
    <source>
        <dbReference type="EMBL" id="BAN94681.1"/>
    </source>
</evidence>
<proteinExistence type="inferred from homology"/>
<keyword evidence="5" id="KW-0934">Plastid</keyword>
<dbReference type="Gene3D" id="1.10.455.10">
    <property type="entry name" value="Ribosomal protein S7 domain"/>
    <property type="match status" value="1"/>
</dbReference>
<organism evidence="5">
    <name type="scientific">Leucocytozoon caulleryi</name>
    <dbReference type="NCBI Taxonomy" id="211597"/>
    <lineage>
        <taxon>Eukaryota</taxon>
        <taxon>Sar</taxon>
        <taxon>Alveolata</taxon>
        <taxon>Apicomplexa</taxon>
        <taxon>Aconoidasida</taxon>
        <taxon>Haemosporida</taxon>
        <taxon>Leucocytozoidae</taxon>
        <taxon>Leucocytozoon</taxon>
    </lineage>
</organism>
<dbReference type="RefSeq" id="YP_008757401.1">
    <property type="nucleotide sequence ID" value="NC_022667.1"/>
</dbReference>
<evidence type="ECO:0000256" key="2">
    <source>
        <dbReference type="ARBA" id="ARBA00022980"/>
    </source>
</evidence>
<dbReference type="GO" id="GO:0005840">
    <property type="term" value="C:ribosome"/>
    <property type="evidence" value="ECO:0007669"/>
    <property type="project" value="UniProtKB-KW"/>
</dbReference>
<dbReference type="Pfam" id="PF00177">
    <property type="entry name" value="Ribosomal_S7"/>
    <property type="match status" value="1"/>
</dbReference>
<protein>
    <submittedName>
        <fullName evidence="5">Small subunit ribosomal protein 7</fullName>
    </submittedName>
</protein>
<sequence length="147" mass="17703">MMLFKFFIAKYLKQGKLNKSIKLLVYILYFLKKLTKKSGIIIFNKAIKNLLLPFSFYNIKINTTIYKVPIIISYEQSIFNVYKLLNNNIIINKTQLLYKIICKHLVLSYNKEGSLYKIKLNLIKQFISNRTYIYLLNKKKYIYKLKY</sequence>
<keyword evidence="3" id="KW-0687">Ribonucleoprotein</keyword>
<reference evidence="5" key="1">
    <citation type="submission" date="2013-06" db="EMBL/GenBank/DDBJ databases">
        <title>The apicoplast genome of highly pathogenic bird apicomplex protozoa, Leucocytozoon caulleryi.</title>
        <authorList>
            <person name="Imura T."/>
            <person name="Sato S."/>
            <person name="Sato Y."/>
            <person name="Sakamoto D."/>
            <person name="Isobe T."/>
            <person name="Sasaki K."/>
            <person name="Murata K."/>
            <person name="Holder T."/>
            <person name="Yukawa M."/>
        </authorList>
    </citation>
    <scope>NUCLEOTIDE SEQUENCE</scope>
    <source>
        <strain evidence="5">Niigata</strain>
    </source>
</reference>
<dbReference type="EMBL" id="AP013071">
    <property type="protein sequence ID" value="BAN94681.1"/>
    <property type="molecule type" value="Genomic_DNA"/>
</dbReference>
<gene>
    <name evidence="5" type="primary">rps7</name>
</gene>
<dbReference type="InterPro" id="IPR000235">
    <property type="entry name" value="Ribosomal_uS7"/>
</dbReference>
<dbReference type="PIRSF" id="PIRSF002122">
    <property type="entry name" value="RPS7p_RPS7a_RPS5e_RPS7o"/>
    <property type="match status" value="1"/>
</dbReference>
<dbReference type="AlphaFoldDB" id="U3TRT8"/>